<organism evidence="2 3">
    <name type="scientific">Jaapia argillacea MUCL 33604</name>
    <dbReference type="NCBI Taxonomy" id="933084"/>
    <lineage>
        <taxon>Eukaryota</taxon>
        <taxon>Fungi</taxon>
        <taxon>Dikarya</taxon>
        <taxon>Basidiomycota</taxon>
        <taxon>Agaricomycotina</taxon>
        <taxon>Agaricomycetes</taxon>
        <taxon>Agaricomycetidae</taxon>
        <taxon>Jaapiales</taxon>
        <taxon>Jaapiaceae</taxon>
        <taxon>Jaapia</taxon>
    </lineage>
</organism>
<accession>A0A067P2V1</accession>
<sequence>MVKELLREHVYGESHLLPLEVINPVHMDVDEGTFDVYAEMAQSPPSSQNLAYNAYTIPSSQSSSCNTYADLVPSPEPAFDAYEEAKNSDELQSTLLHQPPPAPEPTTSHGKGVQLLPGPSHDGQIPPAHPSPTVGGFSLFGPPSNNSPLLPLPVGGIFNSPPFIPDTWVNDHMGDFFMFQGLDAGMSPIECQNQLHVSALDVLLYPHKLTPCRQKETLPLAPSPWVPTVWWVPGQDRSTPPSPGMAIQNEFIVTLAQQLQEADFLAQCLDTGLTSMELIRAALLAAKECDWGLATEGS</sequence>
<dbReference type="Proteomes" id="UP000027265">
    <property type="component" value="Unassembled WGS sequence"/>
</dbReference>
<evidence type="ECO:0000256" key="1">
    <source>
        <dbReference type="SAM" id="MobiDB-lite"/>
    </source>
</evidence>
<protein>
    <submittedName>
        <fullName evidence="2">Uncharacterized protein</fullName>
    </submittedName>
</protein>
<keyword evidence="3" id="KW-1185">Reference proteome</keyword>
<evidence type="ECO:0000313" key="2">
    <source>
        <dbReference type="EMBL" id="KDQ49253.1"/>
    </source>
</evidence>
<name>A0A067P2V1_9AGAM</name>
<reference evidence="3" key="1">
    <citation type="journal article" date="2014" name="Proc. Natl. Acad. Sci. U.S.A.">
        <title>Extensive sampling of basidiomycete genomes demonstrates inadequacy of the white-rot/brown-rot paradigm for wood decay fungi.</title>
        <authorList>
            <person name="Riley R."/>
            <person name="Salamov A.A."/>
            <person name="Brown D.W."/>
            <person name="Nagy L.G."/>
            <person name="Floudas D."/>
            <person name="Held B.W."/>
            <person name="Levasseur A."/>
            <person name="Lombard V."/>
            <person name="Morin E."/>
            <person name="Otillar R."/>
            <person name="Lindquist E.A."/>
            <person name="Sun H."/>
            <person name="LaButti K.M."/>
            <person name="Schmutz J."/>
            <person name="Jabbour D."/>
            <person name="Luo H."/>
            <person name="Baker S.E."/>
            <person name="Pisabarro A.G."/>
            <person name="Walton J.D."/>
            <person name="Blanchette R.A."/>
            <person name="Henrissat B."/>
            <person name="Martin F."/>
            <person name="Cullen D."/>
            <person name="Hibbett D.S."/>
            <person name="Grigoriev I.V."/>
        </authorList>
    </citation>
    <scope>NUCLEOTIDE SEQUENCE [LARGE SCALE GENOMIC DNA]</scope>
    <source>
        <strain evidence="3">MUCL 33604</strain>
    </source>
</reference>
<feature type="region of interest" description="Disordered" evidence="1">
    <location>
        <begin position="94"/>
        <end position="128"/>
    </location>
</feature>
<evidence type="ECO:0000313" key="3">
    <source>
        <dbReference type="Proteomes" id="UP000027265"/>
    </source>
</evidence>
<dbReference type="AlphaFoldDB" id="A0A067P2V1"/>
<dbReference type="EMBL" id="KL197793">
    <property type="protein sequence ID" value="KDQ49253.1"/>
    <property type="molecule type" value="Genomic_DNA"/>
</dbReference>
<proteinExistence type="predicted"/>
<dbReference type="InParanoid" id="A0A067P2V1"/>
<dbReference type="HOGENOM" id="CLU_934021_0_0_1"/>
<gene>
    <name evidence="2" type="ORF">JAAARDRAFT_201039</name>
</gene>